<reference evidence="2" key="1">
    <citation type="submission" date="2021-02" db="EMBL/GenBank/DDBJ databases">
        <authorList>
            <person name="Nowell W R."/>
        </authorList>
    </citation>
    <scope>NUCLEOTIDE SEQUENCE</scope>
</reference>
<dbReference type="GO" id="GO:0004300">
    <property type="term" value="F:enoyl-CoA hydratase activity"/>
    <property type="evidence" value="ECO:0007669"/>
    <property type="project" value="TreeGrafter"/>
</dbReference>
<feature type="domain" description="3-hydroxyacyl-CoA dehydrogenase C-terminal" evidence="1">
    <location>
        <begin position="81"/>
        <end position="163"/>
    </location>
</feature>
<dbReference type="InterPro" id="IPR006108">
    <property type="entry name" value="3HC_DH_C"/>
</dbReference>
<protein>
    <recommendedName>
        <fullName evidence="1">3-hydroxyacyl-CoA dehydrogenase C-terminal domain-containing protein</fullName>
    </recommendedName>
</protein>
<accession>A0A814SZY5</accession>
<dbReference type="SUPFAM" id="SSF48179">
    <property type="entry name" value="6-phosphogluconate dehydrogenase C-terminal domain-like"/>
    <property type="match status" value="1"/>
</dbReference>
<dbReference type="GO" id="GO:0006635">
    <property type="term" value="P:fatty acid beta-oxidation"/>
    <property type="evidence" value="ECO:0007669"/>
    <property type="project" value="TreeGrafter"/>
</dbReference>
<name>A0A814SZY5_9BILA</name>
<organism evidence="2 3">
    <name type="scientific">Rotaria sordida</name>
    <dbReference type="NCBI Taxonomy" id="392033"/>
    <lineage>
        <taxon>Eukaryota</taxon>
        <taxon>Metazoa</taxon>
        <taxon>Spiralia</taxon>
        <taxon>Gnathifera</taxon>
        <taxon>Rotifera</taxon>
        <taxon>Eurotatoria</taxon>
        <taxon>Bdelloidea</taxon>
        <taxon>Philodinida</taxon>
        <taxon>Philodinidae</taxon>
        <taxon>Rotaria</taxon>
    </lineage>
</organism>
<evidence type="ECO:0000313" key="3">
    <source>
        <dbReference type="Proteomes" id="UP000663870"/>
    </source>
</evidence>
<evidence type="ECO:0000313" key="2">
    <source>
        <dbReference type="EMBL" id="CAF1154062.1"/>
    </source>
</evidence>
<dbReference type="Proteomes" id="UP000663870">
    <property type="component" value="Unassembled WGS sequence"/>
</dbReference>
<dbReference type="Pfam" id="PF00725">
    <property type="entry name" value="3HCDH"/>
    <property type="match status" value="1"/>
</dbReference>
<sequence>MITYIVCHLKNIFGERLANSSVIELLQIFVKNNLLGKKSGQGLYIYSNDGNKKINPKCKELLRNSLTQTKDISKIETIQWRISLRILNEAARCLEENVISSPTDGDIGAVFGFGFPPMKGGPFRFMDTYGTSNIVDLMNNYQLEYGDRFAPTQLLIDMAKENKKFYP</sequence>
<evidence type="ECO:0000259" key="1">
    <source>
        <dbReference type="Pfam" id="PF00725"/>
    </source>
</evidence>
<dbReference type="EMBL" id="CAJNOL010000653">
    <property type="protein sequence ID" value="CAF1154062.1"/>
    <property type="molecule type" value="Genomic_DNA"/>
</dbReference>
<keyword evidence="3" id="KW-1185">Reference proteome</keyword>
<dbReference type="GO" id="GO:0016507">
    <property type="term" value="C:mitochondrial fatty acid beta-oxidation multienzyme complex"/>
    <property type="evidence" value="ECO:0007669"/>
    <property type="project" value="TreeGrafter"/>
</dbReference>
<dbReference type="InterPro" id="IPR008927">
    <property type="entry name" value="6-PGluconate_DH-like_C_sf"/>
</dbReference>
<dbReference type="PANTHER" id="PTHR43612">
    <property type="entry name" value="TRIFUNCTIONAL ENZYME SUBUNIT ALPHA"/>
    <property type="match status" value="1"/>
</dbReference>
<proteinExistence type="predicted"/>
<comment type="caution">
    <text evidence="2">The sequence shown here is derived from an EMBL/GenBank/DDBJ whole genome shotgun (WGS) entry which is preliminary data.</text>
</comment>
<gene>
    <name evidence="2" type="ORF">JXQ802_LOCUS21894</name>
</gene>
<dbReference type="GO" id="GO:0016509">
    <property type="term" value="F:long-chain (3S)-3-hydroxyacyl-CoA dehydrogenase (NAD+) activity"/>
    <property type="evidence" value="ECO:0007669"/>
    <property type="project" value="TreeGrafter"/>
</dbReference>
<dbReference type="Gene3D" id="1.10.1040.50">
    <property type="match status" value="1"/>
</dbReference>
<dbReference type="PANTHER" id="PTHR43612:SF3">
    <property type="entry name" value="TRIFUNCTIONAL ENZYME SUBUNIT ALPHA, MITOCHONDRIAL"/>
    <property type="match status" value="1"/>
</dbReference>
<dbReference type="InterPro" id="IPR050136">
    <property type="entry name" value="FA_oxidation_alpha_subunit"/>
</dbReference>
<dbReference type="AlphaFoldDB" id="A0A814SZY5"/>